<evidence type="ECO:0000256" key="1">
    <source>
        <dbReference type="SAM" id="Phobius"/>
    </source>
</evidence>
<organism evidence="2 3">
    <name type="scientific">Brachionus plicatilis</name>
    <name type="common">Marine rotifer</name>
    <name type="synonym">Brachionus muelleri</name>
    <dbReference type="NCBI Taxonomy" id="10195"/>
    <lineage>
        <taxon>Eukaryota</taxon>
        <taxon>Metazoa</taxon>
        <taxon>Spiralia</taxon>
        <taxon>Gnathifera</taxon>
        <taxon>Rotifera</taxon>
        <taxon>Eurotatoria</taxon>
        <taxon>Monogononta</taxon>
        <taxon>Pseudotrocha</taxon>
        <taxon>Ploima</taxon>
        <taxon>Brachionidae</taxon>
        <taxon>Brachionus</taxon>
    </lineage>
</organism>
<dbReference type="EMBL" id="REGN01004687">
    <property type="protein sequence ID" value="RNA16528.1"/>
    <property type="molecule type" value="Genomic_DNA"/>
</dbReference>
<evidence type="ECO:0000313" key="3">
    <source>
        <dbReference type="Proteomes" id="UP000276133"/>
    </source>
</evidence>
<comment type="caution">
    <text evidence="2">The sequence shown here is derived from an EMBL/GenBank/DDBJ whole genome shotgun (WGS) entry which is preliminary data.</text>
</comment>
<keyword evidence="1" id="KW-0472">Membrane</keyword>
<accession>A0A3M7QZT2</accession>
<protein>
    <submittedName>
        <fullName evidence="2">Uncharacterized protein</fullName>
    </submittedName>
</protein>
<dbReference type="Proteomes" id="UP000276133">
    <property type="component" value="Unassembled WGS sequence"/>
</dbReference>
<feature type="transmembrane region" description="Helical" evidence="1">
    <location>
        <begin position="237"/>
        <end position="261"/>
    </location>
</feature>
<feature type="transmembrane region" description="Helical" evidence="1">
    <location>
        <begin position="368"/>
        <end position="385"/>
    </location>
</feature>
<keyword evidence="1" id="KW-0812">Transmembrane</keyword>
<gene>
    <name evidence="2" type="ORF">BpHYR1_016453</name>
</gene>
<keyword evidence="3" id="KW-1185">Reference proteome</keyword>
<evidence type="ECO:0000313" key="2">
    <source>
        <dbReference type="EMBL" id="RNA16528.1"/>
    </source>
</evidence>
<dbReference type="AlphaFoldDB" id="A0A3M7QZT2"/>
<feature type="transmembrane region" description="Helical" evidence="1">
    <location>
        <begin position="436"/>
        <end position="463"/>
    </location>
</feature>
<sequence length="536" mass="63506">MPIFYKRKVMGLQMSIGRIFIGLEISNFRSYNQLNLSCLLDDRIYFREFKIQLTHYLAHSIPCLQKQNYQLNFFFTYFKLYLNGSEIIDQLHLAGSIEEAESDCLYAFKKLSWLKIDFFNLEALLSRNSEWLFKYLNGVENDLEVIFKFSASYQFPDEDICLFRKFPKNRPIVPILQAKSCSCTTIWILQNDDSLRKKKIDELNLYLCSNKTCDFDKMISKCVEPKSKKFVKNKIDFLYDTSKIAFVLGLLMNTINVWILSGNDKENNFQSLIFKLMITNSILNFIYCFINLFHLINMCIFFNGFLCSKFYRSVLAQLYDIYFVEFFGSILKTLSNCLMAMISIDRYFLIKGNFQLENLCAKFQKVRIIYKMPLILLALCTLVYLHSIRIWTSKINNSIYFSQDYYSIREFPIKYFFRESTPLKIERNELHIRIGLFLNLFVLLILRMLEFGILMHVFLGILINSSCSLLPQVCTNFLDLSKLFYLLSCSQSIIVYSFLSEKFNTVFFFPYSLLVEQRVITFDFHLQEMLFVHKTT</sequence>
<name>A0A3M7QZT2_BRAPC</name>
<proteinExistence type="predicted"/>
<reference evidence="2 3" key="1">
    <citation type="journal article" date="2018" name="Sci. Rep.">
        <title>Genomic signatures of local adaptation to the degree of environmental predictability in rotifers.</title>
        <authorList>
            <person name="Franch-Gras L."/>
            <person name="Hahn C."/>
            <person name="Garcia-Roger E.M."/>
            <person name="Carmona M.J."/>
            <person name="Serra M."/>
            <person name="Gomez A."/>
        </authorList>
    </citation>
    <scope>NUCLEOTIDE SEQUENCE [LARGE SCALE GENOMIC DNA]</scope>
    <source>
        <strain evidence="2">HYR1</strain>
    </source>
</reference>
<feature type="transmembrane region" description="Helical" evidence="1">
    <location>
        <begin position="326"/>
        <end position="348"/>
    </location>
</feature>
<feature type="transmembrane region" description="Helical" evidence="1">
    <location>
        <begin position="281"/>
        <end position="306"/>
    </location>
</feature>
<keyword evidence="1" id="KW-1133">Transmembrane helix</keyword>